<sequence length="16" mass="1929">MIMLKLTQLQHIPSEF</sequence>
<accession>A0A0A8ZSP9</accession>
<evidence type="ECO:0000313" key="1">
    <source>
        <dbReference type="EMBL" id="JAD41821.1"/>
    </source>
</evidence>
<organism evidence="1">
    <name type="scientific">Arundo donax</name>
    <name type="common">Giant reed</name>
    <name type="synonym">Donax arundinaceus</name>
    <dbReference type="NCBI Taxonomy" id="35708"/>
    <lineage>
        <taxon>Eukaryota</taxon>
        <taxon>Viridiplantae</taxon>
        <taxon>Streptophyta</taxon>
        <taxon>Embryophyta</taxon>
        <taxon>Tracheophyta</taxon>
        <taxon>Spermatophyta</taxon>
        <taxon>Magnoliopsida</taxon>
        <taxon>Liliopsida</taxon>
        <taxon>Poales</taxon>
        <taxon>Poaceae</taxon>
        <taxon>PACMAD clade</taxon>
        <taxon>Arundinoideae</taxon>
        <taxon>Arundineae</taxon>
        <taxon>Arundo</taxon>
    </lineage>
</organism>
<dbReference type="AlphaFoldDB" id="A0A0A8ZSP9"/>
<dbReference type="EMBL" id="GBRH01256074">
    <property type="protein sequence ID" value="JAD41821.1"/>
    <property type="molecule type" value="Transcribed_RNA"/>
</dbReference>
<reference evidence="1" key="2">
    <citation type="journal article" date="2015" name="Data Brief">
        <title>Shoot transcriptome of the giant reed, Arundo donax.</title>
        <authorList>
            <person name="Barrero R.A."/>
            <person name="Guerrero F.D."/>
            <person name="Moolhuijzen P."/>
            <person name="Goolsby J.A."/>
            <person name="Tidwell J."/>
            <person name="Bellgard S.E."/>
            <person name="Bellgard M.I."/>
        </authorList>
    </citation>
    <scope>NUCLEOTIDE SEQUENCE</scope>
    <source>
        <tissue evidence="1">Shoot tissue taken approximately 20 cm above the soil surface</tissue>
    </source>
</reference>
<name>A0A0A8ZSP9_ARUDO</name>
<proteinExistence type="predicted"/>
<reference evidence="1" key="1">
    <citation type="submission" date="2014-09" db="EMBL/GenBank/DDBJ databases">
        <authorList>
            <person name="Magalhaes I.L.F."/>
            <person name="Oliveira U."/>
            <person name="Santos F.R."/>
            <person name="Vidigal T.H.D.A."/>
            <person name="Brescovit A.D."/>
            <person name="Santos A.J."/>
        </authorList>
    </citation>
    <scope>NUCLEOTIDE SEQUENCE</scope>
    <source>
        <tissue evidence="1">Shoot tissue taken approximately 20 cm above the soil surface</tissue>
    </source>
</reference>
<protein>
    <submittedName>
        <fullName evidence="1">Uncharacterized protein</fullName>
    </submittedName>
</protein>